<evidence type="ECO:0000259" key="7">
    <source>
        <dbReference type="PROSITE" id="PS50850"/>
    </source>
</evidence>
<dbReference type="Gene3D" id="1.20.1720.10">
    <property type="entry name" value="Multidrug resistance protein D"/>
    <property type="match status" value="1"/>
</dbReference>
<dbReference type="PANTHER" id="PTHR42718">
    <property type="entry name" value="MAJOR FACILITATOR SUPERFAMILY MULTIDRUG TRANSPORTER MFSC"/>
    <property type="match status" value="1"/>
</dbReference>
<feature type="transmembrane region" description="Helical" evidence="6">
    <location>
        <begin position="216"/>
        <end position="235"/>
    </location>
</feature>
<sequence length="535" mass="56439">MATQTAVELETIGPATLSANLHVAPPPRKSLEPQIGSSSAGPRAENRSTSILSKTQAAIVIIQLMGLTLFSSFSNGVVVIGLPAIANTLQLEEGLLVWPNSVFYLTAGSCLLMAGSVADVAGTKRVNLIGSFLSAVFTVGCGLARTGGQLIAFRALQGVTNAIIVPSSISIVSRSIEDGRPRNMGFACLGLAAPIGFSLGLVLGGVLVDSTGWQPGFYLAGAASFALFLIGIWALPRDRQSGAGRSIWKRLASEIDWVGAIVASTGLATLSYVFATLSADINNIRQASNIALLVICAASIPAFIGWMRYQVKHNRTALIPNSLWRSHVFTSSCIMVLLSTAVTNCMEQYCSLFFQEVQRNSALGASLRILPSLIAGALANLSAGLFVNRVPVMWAVFVSSGLSAVGTLLMALIRPEWPYWYDAFFAQILAPLSCDILFTIGLLVISDVFPSHMQALGGAVFNTCAQLGTAIGLTVTSVISASVTNSSSYADKASPNALLVGYRAVFWAMFACMLLVCLVCVFGLRRIGVIGVKRD</sequence>
<dbReference type="Pfam" id="PF07690">
    <property type="entry name" value="MFS_1"/>
    <property type="match status" value="1"/>
</dbReference>
<feature type="transmembrane region" description="Helical" evidence="6">
    <location>
        <begin position="184"/>
        <end position="204"/>
    </location>
</feature>
<feature type="transmembrane region" description="Helical" evidence="6">
    <location>
        <begin position="151"/>
        <end position="172"/>
    </location>
</feature>
<evidence type="ECO:0000256" key="6">
    <source>
        <dbReference type="SAM" id="Phobius"/>
    </source>
</evidence>
<feature type="region of interest" description="Disordered" evidence="5">
    <location>
        <begin position="19"/>
        <end position="48"/>
    </location>
</feature>
<reference evidence="8 9" key="1">
    <citation type="journal article" date="2024" name="Front Chem Biol">
        <title>Unveiling the potential of Daldinia eschscholtzii MFLUCC 19-0629 through bioactivity and bioinformatics studies for enhanced sustainable agriculture production.</title>
        <authorList>
            <person name="Brooks S."/>
            <person name="Weaver J.A."/>
            <person name="Klomchit A."/>
            <person name="Alharthi S.A."/>
            <person name="Onlamun T."/>
            <person name="Nurani R."/>
            <person name="Vong T.K."/>
            <person name="Alberti F."/>
            <person name="Greco C."/>
        </authorList>
    </citation>
    <scope>NUCLEOTIDE SEQUENCE [LARGE SCALE GENOMIC DNA]</scope>
    <source>
        <strain evidence="8">MFLUCC 19-0629</strain>
    </source>
</reference>
<dbReference type="PROSITE" id="PS50850">
    <property type="entry name" value="MFS"/>
    <property type="match status" value="1"/>
</dbReference>
<protein>
    <recommendedName>
        <fullName evidence="7">Major facilitator superfamily (MFS) profile domain-containing protein</fullName>
    </recommendedName>
</protein>
<feature type="transmembrane region" description="Helical" evidence="6">
    <location>
        <begin position="57"/>
        <end position="82"/>
    </location>
</feature>
<feature type="transmembrane region" description="Helical" evidence="6">
    <location>
        <begin position="255"/>
        <end position="275"/>
    </location>
</feature>
<proteinExistence type="predicted"/>
<keyword evidence="2 6" id="KW-0812">Transmembrane</keyword>
<gene>
    <name evidence="8" type="ORF">Daesc_005931</name>
</gene>
<evidence type="ECO:0000313" key="8">
    <source>
        <dbReference type="EMBL" id="KAK6953626.1"/>
    </source>
</evidence>
<feature type="transmembrane region" description="Helical" evidence="6">
    <location>
        <begin position="419"/>
        <end position="444"/>
    </location>
</feature>
<evidence type="ECO:0000256" key="3">
    <source>
        <dbReference type="ARBA" id="ARBA00022989"/>
    </source>
</evidence>
<dbReference type="InterPro" id="IPR036259">
    <property type="entry name" value="MFS_trans_sf"/>
</dbReference>
<dbReference type="GO" id="GO:0016020">
    <property type="term" value="C:membrane"/>
    <property type="evidence" value="ECO:0007669"/>
    <property type="project" value="UniProtKB-SubCell"/>
</dbReference>
<dbReference type="EMBL" id="JBANMG010000005">
    <property type="protein sequence ID" value="KAK6953626.1"/>
    <property type="molecule type" value="Genomic_DNA"/>
</dbReference>
<evidence type="ECO:0000256" key="4">
    <source>
        <dbReference type="ARBA" id="ARBA00023136"/>
    </source>
</evidence>
<keyword evidence="4 6" id="KW-0472">Membrane</keyword>
<keyword evidence="9" id="KW-1185">Reference proteome</keyword>
<dbReference type="InterPro" id="IPR020846">
    <property type="entry name" value="MFS_dom"/>
</dbReference>
<evidence type="ECO:0000256" key="1">
    <source>
        <dbReference type="ARBA" id="ARBA00004141"/>
    </source>
</evidence>
<comment type="caution">
    <text evidence="8">The sequence shown here is derived from an EMBL/GenBank/DDBJ whole genome shotgun (WGS) entry which is preliminary data.</text>
</comment>
<name>A0AAX6MMC3_9PEZI</name>
<dbReference type="Gene3D" id="1.20.1250.20">
    <property type="entry name" value="MFS general substrate transporter like domains"/>
    <property type="match status" value="1"/>
</dbReference>
<feature type="transmembrane region" description="Helical" evidence="6">
    <location>
        <begin position="394"/>
        <end position="413"/>
    </location>
</feature>
<feature type="transmembrane region" description="Helical" evidence="6">
    <location>
        <begin position="328"/>
        <end position="349"/>
    </location>
</feature>
<feature type="transmembrane region" description="Helical" evidence="6">
    <location>
        <begin position="287"/>
        <end position="307"/>
    </location>
</feature>
<feature type="transmembrane region" description="Helical" evidence="6">
    <location>
        <begin position="102"/>
        <end position="121"/>
    </location>
</feature>
<comment type="subcellular location">
    <subcellularLocation>
        <location evidence="1">Membrane</location>
        <topology evidence="1">Multi-pass membrane protein</topology>
    </subcellularLocation>
</comment>
<dbReference type="SUPFAM" id="SSF103473">
    <property type="entry name" value="MFS general substrate transporter"/>
    <property type="match status" value="1"/>
</dbReference>
<accession>A0AAX6MMC3</accession>
<dbReference type="Proteomes" id="UP001369815">
    <property type="component" value="Unassembled WGS sequence"/>
</dbReference>
<dbReference type="PANTHER" id="PTHR42718:SF27">
    <property type="entry name" value="TRANSPORTER, PUTATIVE-RELATED"/>
    <property type="match status" value="1"/>
</dbReference>
<keyword evidence="3 6" id="KW-1133">Transmembrane helix</keyword>
<feature type="transmembrane region" description="Helical" evidence="6">
    <location>
        <begin position="456"/>
        <end position="484"/>
    </location>
</feature>
<feature type="transmembrane region" description="Helical" evidence="6">
    <location>
        <begin position="128"/>
        <end position="145"/>
    </location>
</feature>
<feature type="transmembrane region" description="Helical" evidence="6">
    <location>
        <begin position="504"/>
        <end position="524"/>
    </location>
</feature>
<dbReference type="AlphaFoldDB" id="A0AAX6MMC3"/>
<dbReference type="GO" id="GO:0022857">
    <property type="term" value="F:transmembrane transporter activity"/>
    <property type="evidence" value="ECO:0007669"/>
    <property type="project" value="InterPro"/>
</dbReference>
<feature type="domain" description="Major facilitator superfamily (MFS) profile" evidence="7">
    <location>
        <begin position="60"/>
        <end position="528"/>
    </location>
</feature>
<feature type="transmembrane region" description="Helical" evidence="6">
    <location>
        <begin position="369"/>
        <end position="387"/>
    </location>
</feature>
<dbReference type="InterPro" id="IPR011701">
    <property type="entry name" value="MFS"/>
</dbReference>
<evidence type="ECO:0000256" key="5">
    <source>
        <dbReference type="SAM" id="MobiDB-lite"/>
    </source>
</evidence>
<organism evidence="8 9">
    <name type="scientific">Daldinia eschscholtzii</name>
    <dbReference type="NCBI Taxonomy" id="292717"/>
    <lineage>
        <taxon>Eukaryota</taxon>
        <taxon>Fungi</taxon>
        <taxon>Dikarya</taxon>
        <taxon>Ascomycota</taxon>
        <taxon>Pezizomycotina</taxon>
        <taxon>Sordariomycetes</taxon>
        <taxon>Xylariomycetidae</taxon>
        <taxon>Xylariales</taxon>
        <taxon>Hypoxylaceae</taxon>
        <taxon>Daldinia</taxon>
    </lineage>
</organism>
<evidence type="ECO:0000313" key="9">
    <source>
        <dbReference type="Proteomes" id="UP001369815"/>
    </source>
</evidence>
<evidence type="ECO:0000256" key="2">
    <source>
        <dbReference type="ARBA" id="ARBA00022692"/>
    </source>
</evidence>